<keyword evidence="4" id="KW-1185">Reference proteome</keyword>
<dbReference type="Gene3D" id="3.40.50.2300">
    <property type="match status" value="1"/>
</dbReference>
<comment type="caution">
    <text evidence="3">The sequence shown here is derived from an EMBL/GenBank/DDBJ whole genome shotgun (WGS) entry which is preliminary data.</text>
</comment>
<feature type="chain" id="PRO_5039066525" description="Periplasmic binding protein domain-containing protein" evidence="2">
    <location>
        <begin position="28"/>
        <end position="506"/>
    </location>
</feature>
<evidence type="ECO:0000256" key="2">
    <source>
        <dbReference type="SAM" id="SignalP"/>
    </source>
</evidence>
<reference evidence="3 4" key="1">
    <citation type="submission" date="2014-03" db="EMBL/GenBank/DDBJ databases">
        <title>Genomics of Bifidobacteria.</title>
        <authorList>
            <person name="Ventura M."/>
            <person name="Milani C."/>
            <person name="Lugli G.A."/>
        </authorList>
    </citation>
    <scope>NUCLEOTIDE SEQUENCE [LARGE SCALE GENOMIC DNA]</scope>
    <source>
        <strain evidence="3 4">LMG 11596</strain>
    </source>
</reference>
<dbReference type="AlphaFoldDB" id="A0A087AJ52"/>
<dbReference type="Proteomes" id="UP000029074">
    <property type="component" value="Unassembled WGS sequence"/>
</dbReference>
<keyword evidence="2" id="KW-0732">Signal</keyword>
<evidence type="ECO:0000313" key="3">
    <source>
        <dbReference type="EMBL" id="KFI58802.1"/>
    </source>
</evidence>
<protein>
    <recommendedName>
        <fullName evidence="5">Periplasmic binding protein domain-containing protein</fullName>
    </recommendedName>
</protein>
<evidence type="ECO:0008006" key="5">
    <source>
        <dbReference type="Google" id="ProtNLM"/>
    </source>
</evidence>
<evidence type="ECO:0000313" key="4">
    <source>
        <dbReference type="Proteomes" id="UP000029074"/>
    </source>
</evidence>
<feature type="region of interest" description="Disordered" evidence="1">
    <location>
        <begin position="380"/>
        <end position="402"/>
    </location>
</feature>
<name>A0A087AJ52_9BIFI</name>
<sequence>MNHPLLKRLTNAVAGLLSTALIMTAAACGTTSSTASSTTPVTVDHGHVALFTPSTEFTLATSVPLNRWNQFVPAVTNALVSQGFTKKNIMSTTSSTLEEQSHTIQDYVVQQVGNNQDEPYADAQNESHATTIMVAPAVHRDQTMLAYGDLVSQPLPDQRDTDDASAWSRLASALTLAKHAGMHVVVLSDMIPEFTPDAYIQFADAAAIGRMQARQMINKLAMNSVSKDNPKYVEILLPLGTDPTNADETTDPTALFNQQAFTGMWEELRPYFLNGTMRSVSGTLTSQTTNEDWKDVSFKATKPDMVQHELQRRLEADGDDDHLAAIDGVIAMNDYVANNVVAELGALDYVGSAADINPSIDILSIVSNITGKKDLERAQVPDAQQAPTVPQSDHGDHASRPVVKSSDAWPLVTGFGAYVSNMQDIVNGKQWLTGFEDRNVFADKAAIICNTLNADQSLSTLNFLSVQGEGAMRTSILSWPVTVVYAGNLKRELIDPGYISLADAGL</sequence>
<proteinExistence type="predicted"/>
<dbReference type="PROSITE" id="PS51257">
    <property type="entry name" value="PROKAR_LIPOPROTEIN"/>
    <property type="match status" value="1"/>
</dbReference>
<gene>
    <name evidence="3" type="ORF">BGLCM_1096</name>
</gene>
<accession>A0A087AJ52</accession>
<organism evidence="3 4">
    <name type="scientific">Bifidobacterium gallicum DSM 20093 = LMG 11596</name>
    <dbReference type="NCBI Taxonomy" id="561180"/>
    <lineage>
        <taxon>Bacteria</taxon>
        <taxon>Bacillati</taxon>
        <taxon>Actinomycetota</taxon>
        <taxon>Actinomycetes</taxon>
        <taxon>Bifidobacteriales</taxon>
        <taxon>Bifidobacteriaceae</taxon>
        <taxon>Bifidobacterium</taxon>
    </lineage>
</organism>
<feature type="signal peptide" evidence="2">
    <location>
        <begin position="1"/>
        <end position="27"/>
    </location>
</feature>
<evidence type="ECO:0000256" key="1">
    <source>
        <dbReference type="SAM" id="MobiDB-lite"/>
    </source>
</evidence>
<dbReference type="EMBL" id="JGYW01000005">
    <property type="protein sequence ID" value="KFI58802.1"/>
    <property type="molecule type" value="Genomic_DNA"/>
</dbReference>